<dbReference type="EMBL" id="FMXQ01000001">
    <property type="protein sequence ID" value="SDB07934.1"/>
    <property type="molecule type" value="Genomic_DNA"/>
</dbReference>
<feature type="domain" description="HTH tetR-type" evidence="4">
    <location>
        <begin position="1"/>
        <end position="48"/>
    </location>
</feature>
<evidence type="ECO:0000313" key="5">
    <source>
        <dbReference type="EMBL" id="SDB07934.1"/>
    </source>
</evidence>
<dbReference type="PROSITE" id="PS50977">
    <property type="entry name" value="HTH_TETR_2"/>
    <property type="match status" value="1"/>
</dbReference>
<accession>A0A1G6AHP7</accession>
<dbReference type="InterPro" id="IPR001647">
    <property type="entry name" value="HTH_TetR"/>
</dbReference>
<dbReference type="SUPFAM" id="SSF46689">
    <property type="entry name" value="Homeodomain-like"/>
    <property type="match status" value="1"/>
</dbReference>
<name>A0A1G6AHP7_9HYPH</name>
<evidence type="ECO:0000256" key="2">
    <source>
        <dbReference type="PROSITE-ProRule" id="PRU00335"/>
    </source>
</evidence>
<keyword evidence="6" id="KW-1185">Reference proteome</keyword>
<dbReference type="InterPro" id="IPR009057">
    <property type="entry name" value="Homeodomain-like_sf"/>
</dbReference>
<proteinExistence type="predicted"/>
<feature type="DNA-binding region" description="H-T-H motif" evidence="2">
    <location>
        <begin position="11"/>
        <end position="30"/>
    </location>
</feature>
<dbReference type="Gene3D" id="1.10.357.10">
    <property type="entry name" value="Tetracycline Repressor, domain 2"/>
    <property type="match status" value="1"/>
</dbReference>
<organism evidence="5 6">
    <name type="scientific">Bauldia litoralis</name>
    <dbReference type="NCBI Taxonomy" id="665467"/>
    <lineage>
        <taxon>Bacteria</taxon>
        <taxon>Pseudomonadati</taxon>
        <taxon>Pseudomonadota</taxon>
        <taxon>Alphaproteobacteria</taxon>
        <taxon>Hyphomicrobiales</taxon>
        <taxon>Kaistiaceae</taxon>
        <taxon>Bauldia</taxon>
    </lineage>
</organism>
<dbReference type="Proteomes" id="UP000199071">
    <property type="component" value="Unassembled WGS sequence"/>
</dbReference>
<dbReference type="PROSITE" id="PS01081">
    <property type="entry name" value="HTH_TETR_1"/>
    <property type="match status" value="1"/>
</dbReference>
<dbReference type="InterPro" id="IPR023772">
    <property type="entry name" value="DNA-bd_HTH_TetR-type_CS"/>
</dbReference>
<gene>
    <name evidence="5" type="ORF">SAMN02982931_00639</name>
</gene>
<reference evidence="5 6" key="1">
    <citation type="submission" date="2016-10" db="EMBL/GenBank/DDBJ databases">
        <authorList>
            <person name="de Groot N.N."/>
        </authorList>
    </citation>
    <scope>NUCLEOTIDE SEQUENCE [LARGE SCALE GENOMIC DNA]</scope>
    <source>
        <strain evidence="5 6">ATCC 35022</strain>
    </source>
</reference>
<protein>
    <submittedName>
        <fullName evidence="5">Transcriptional regulator, TetR family</fullName>
    </submittedName>
</protein>
<sequence length="209" mass="22909">MRLMEEGLIPSVSEVAEAAEVSRATAYRYFPSQVALIQETVEQALGPILEWTSDSSDAEERIAELISFAYPRIETYEATHRAVLKLAIEQWTRGKAGTLGDEARLVRGNRKRLLGEALLPLKSRLSEAEFDRLTQSLSLVFGTEAFVVLKDICGLDGEEARRVAIWASFALVRTAIAEAGKGDGAGKASGRIQKRGSKTARKRTGRTVN</sequence>
<dbReference type="AlphaFoldDB" id="A0A1G6AHP7"/>
<evidence type="ECO:0000256" key="3">
    <source>
        <dbReference type="SAM" id="MobiDB-lite"/>
    </source>
</evidence>
<evidence type="ECO:0000313" key="6">
    <source>
        <dbReference type="Proteomes" id="UP000199071"/>
    </source>
</evidence>
<evidence type="ECO:0000256" key="1">
    <source>
        <dbReference type="ARBA" id="ARBA00023125"/>
    </source>
</evidence>
<dbReference type="Pfam" id="PF00440">
    <property type="entry name" value="TetR_N"/>
    <property type="match status" value="1"/>
</dbReference>
<keyword evidence="1 2" id="KW-0238">DNA-binding</keyword>
<dbReference type="STRING" id="665467.SAMN02982931_00639"/>
<evidence type="ECO:0000259" key="4">
    <source>
        <dbReference type="PROSITE" id="PS50977"/>
    </source>
</evidence>
<feature type="region of interest" description="Disordered" evidence="3">
    <location>
        <begin position="181"/>
        <end position="209"/>
    </location>
</feature>
<dbReference type="GO" id="GO:0003677">
    <property type="term" value="F:DNA binding"/>
    <property type="evidence" value="ECO:0007669"/>
    <property type="project" value="UniProtKB-UniRule"/>
</dbReference>
<feature type="compositionally biased region" description="Basic residues" evidence="3">
    <location>
        <begin position="192"/>
        <end position="209"/>
    </location>
</feature>